<organism evidence="2 3">
    <name type="scientific">Falsigemmobacter intermedius</name>
    <dbReference type="NCBI Taxonomy" id="1553448"/>
    <lineage>
        <taxon>Bacteria</taxon>
        <taxon>Pseudomonadati</taxon>
        <taxon>Pseudomonadota</taxon>
        <taxon>Alphaproteobacteria</taxon>
        <taxon>Rhodobacterales</taxon>
        <taxon>Paracoccaceae</taxon>
        <taxon>Falsigemmobacter</taxon>
    </lineage>
</organism>
<evidence type="ECO:0000313" key="2">
    <source>
        <dbReference type="EMBL" id="RWY34357.1"/>
    </source>
</evidence>
<feature type="signal peptide" evidence="1">
    <location>
        <begin position="1"/>
        <end position="28"/>
    </location>
</feature>
<dbReference type="SUPFAM" id="SSF53850">
    <property type="entry name" value="Periplasmic binding protein-like II"/>
    <property type="match status" value="1"/>
</dbReference>
<dbReference type="Proteomes" id="UP000287168">
    <property type="component" value="Unassembled WGS sequence"/>
</dbReference>
<dbReference type="RefSeq" id="WP_128491054.1">
    <property type="nucleotide sequence ID" value="NZ_JBHRVN010000004.1"/>
</dbReference>
<gene>
    <name evidence="2" type="ORF">EP867_19305</name>
</gene>
<proteinExistence type="predicted"/>
<name>A0A3S3TZY9_9RHOB</name>
<comment type="caution">
    <text evidence="2">The sequence shown here is derived from an EMBL/GenBank/DDBJ whole genome shotgun (WGS) entry which is preliminary data.</text>
</comment>
<evidence type="ECO:0000313" key="3">
    <source>
        <dbReference type="Proteomes" id="UP000287168"/>
    </source>
</evidence>
<dbReference type="AlphaFoldDB" id="A0A3S3TZY9"/>
<dbReference type="OrthoDB" id="547680at2"/>
<keyword evidence="1" id="KW-0732">Signal</keyword>
<keyword evidence="3" id="KW-1185">Reference proteome</keyword>
<reference evidence="2 3" key="1">
    <citation type="journal article" date="2015" name="Int. J. Syst. Evol. Microbiol.">
        <title>Gemmobacter intermedius sp. nov., isolated from a white stork (Ciconia ciconia).</title>
        <authorList>
            <person name="Kampfer P."/>
            <person name="Jerzak L."/>
            <person name="Wilharm G."/>
            <person name="Golke J."/>
            <person name="Busse H.J."/>
            <person name="Glaeser S.P."/>
        </authorList>
    </citation>
    <scope>NUCLEOTIDE SEQUENCE [LARGE SCALE GENOMIC DNA]</scope>
    <source>
        <strain evidence="2 3">119/4</strain>
    </source>
</reference>
<feature type="chain" id="PRO_5018757272" evidence="1">
    <location>
        <begin position="29"/>
        <end position="297"/>
    </location>
</feature>
<protein>
    <submittedName>
        <fullName evidence="2">Amino acid ABC transporter substrate-binding protein</fullName>
    </submittedName>
</protein>
<accession>A0A3S3TZY9</accession>
<evidence type="ECO:0000256" key="1">
    <source>
        <dbReference type="SAM" id="SignalP"/>
    </source>
</evidence>
<sequence>MNTSFSPYRRSLLGLMAGALLPTSFAAAAPVFSVQTEPSLAHCIALLHAALKAAQFPASLTDAPHTSETRNLHETTSGRIHINLLPASPTRLDMVREGRLRMIPVPLERGLLGWRTSFILQGQEKALAHIRDLNGLRTLTIGQGTGWWDAEVYRAAGITTREVQAWRNGEFIEQMKAGVIDLFPMGLEESLSYFLPHFRQHHQQLGLEESLLLRYPWYRFVWVSPHPSADELYEALQRGFDIICSNGVFESVWNQTRQLPPADSWQNRTVIELDNPFYTPDIVPQRYQHLLLKKKVS</sequence>
<dbReference type="EMBL" id="SBLC01000111">
    <property type="protein sequence ID" value="RWY34357.1"/>
    <property type="molecule type" value="Genomic_DNA"/>
</dbReference>